<comment type="caution">
    <text evidence="1">The sequence shown here is derived from an EMBL/GenBank/DDBJ whole genome shotgun (WGS) entry which is preliminary data.</text>
</comment>
<dbReference type="AlphaFoldDB" id="A0A6P2CH61"/>
<accession>A0A6P2CH61</accession>
<dbReference type="RefSeq" id="WP_010836789.1">
    <property type="nucleotide sequence ID" value="NZ_QRCM01000001.1"/>
</dbReference>
<sequence length="113" mass="13038">MTSWFEREVEATLHRRVVGEQRDDRGRAVTSFVDERIRVWAYYLAEIAVDLGGHVGRVRFDGTIYPATSTGVRVRDEITVPQGRFRVEHITDWDNNPLWRPGLADAKLRKVDG</sequence>
<name>A0A6P2CH61_9NOCA</name>
<reference evidence="1 2" key="1">
    <citation type="submission" date="2018-07" db="EMBL/GenBank/DDBJ databases">
        <title>Genome sequence of Rhodococcus rhodnii ATCC 35071 from Rhodnius prolixus.</title>
        <authorList>
            <person name="Patel V."/>
            <person name="Vogel K.J."/>
        </authorList>
    </citation>
    <scope>NUCLEOTIDE SEQUENCE [LARGE SCALE GENOMIC DNA]</scope>
    <source>
        <strain evidence="1 2">ATCC 35071</strain>
    </source>
</reference>
<protein>
    <recommendedName>
        <fullName evidence="3">Head-tail adaptor protein</fullName>
    </recommendedName>
</protein>
<proteinExistence type="predicted"/>
<gene>
    <name evidence="1" type="ORF">DW322_08825</name>
</gene>
<evidence type="ECO:0000313" key="2">
    <source>
        <dbReference type="Proteomes" id="UP000471120"/>
    </source>
</evidence>
<evidence type="ECO:0000313" key="1">
    <source>
        <dbReference type="EMBL" id="TXG90308.1"/>
    </source>
</evidence>
<dbReference type="EMBL" id="QRCM01000001">
    <property type="protein sequence ID" value="TXG90308.1"/>
    <property type="molecule type" value="Genomic_DNA"/>
</dbReference>
<dbReference type="Proteomes" id="UP000471120">
    <property type="component" value="Unassembled WGS sequence"/>
</dbReference>
<evidence type="ECO:0008006" key="3">
    <source>
        <dbReference type="Google" id="ProtNLM"/>
    </source>
</evidence>
<organism evidence="1 2">
    <name type="scientific">Rhodococcus rhodnii</name>
    <dbReference type="NCBI Taxonomy" id="38312"/>
    <lineage>
        <taxon>Bacteria</taxon>
        <taxon>Bacillati</taxon>
        <taxon>Actinomycetota</taxon>
        <taxon>Actinomycetes</taxon>
        <taxon>Mycobacteriales</taxon>
        <taxon>Nocardiaceae</taxon>
        <taxon>Rhodococcus</taxon>
    </lineage>
</organism>